<dbReference type="EMBL" id="RCTF01000012">
    <property type="protein sequence ID" value="RLP76649.1"/>
    <property type="molecule type" value="Genomic_DNA"/>
</dbReference>
<dbReference type="InterPro" id="IPR011051">
    <property type="entry name" value="RmlC_Cupin_sf"/>
</dbReference>
<feature type="domain" description="(S)-ureidoglycine aminohydrolase cupin" evidence="2">
    <location>
        <begin position="42"/>
        <end position="113"/>
    </location>
</feature>
<protein>
    <submittedName>
        <fullName evidence="3">DUF861 domain-containing protein</fullName>
    </submittedName>
</protein>
<evidence type="ECO:0000313" key="4">
    <source>
        <dbReference type="Proteomes" id="UP000269692"/>
    </source>
</evidence>
<dbReference type="InterPro" id="IPR014710">
    <property type="entry name" value="RmlC-like_jellyroll"/>
</dbReference>
<dbReference type="SUPFAM" id="SSF51182">
    <property type="entry name" value="RmlC-like cupins"/>
    <property type="match status" value="1"/>
</dbReference>
<evidence type="ECO:0000256" key="1">
    <source>
        <dbReference type="SAM" id="MobiDB-lite"/>
    </source>
</evidence>
<dbReference type="PANTHER" id="PTHR40943:SF2">
    <property type="entry name" value="(S)-UREIDOGLYCINE AMINOHYDROLASE CUPIN DOMAIN-CONTAINING PROTEIN"/>
    <property type="match status" value="1"/>
</dbReference>
<proteinExistence type="predicted"/>
<evidence type="ECO:0000313" key="3">
    <source>
        <dbReference type="EMBL" id="RLP76649.1"/>
    </source>
</evidence>
<dbReference type="Gene3D" id="2.60.120.10">
    <property type="entry name" value="Jelly Rolls"/>
    <property type="match status" value="1"/>
</dbReference>
<evidence type="ECO:0000259" key="2">
    <source>
        <dbReference type="Pfam" id="PF05899"/>
    </source>
</evidence>
<dbReference type="OrthoDB" id="9799053at2"/>
<dbReference type="AlphaFoldDB" id="A0A3L7A8K3"/>
<name>A0A3L7A8K3_9HYPH</name>
<accession>A0A3L7A8K3</accession>
<sequence>MRAAGRQGQEGPAMTLRSIRFDPRPKVDPAAATTVHEWYQDRTGAFSAGFWASQATEIAVNYEEDEFCVLLEGTVELTDASGHTETYEAGASFVIPAGFTGTWKSVTPVRKFYVVHLAAEAPAA</sequence>
<dbReference type="InterPro" id="IPR008579">
    <property type="entry name" value="UGlyAH_Cupin_dom"/>
</dbReference>
<reference evidence="3 4" key="1">
    <citation type="submission" date="2018-10" db="EMBL/GenBank/DDBJ databases">
        <title>Xanthobacter tagetidis genome sequencing and assembly.</title>
        <authorList>
            <person name="Maclea K.S."/>
            <person name="Goen A.E."/>
            <person name="Fatima S.A."/>
        </authorList>
    </citation>
    <scope>NUCLEOTIDE SEQUENCE [LARGE SCALE GENOMIC DNA]</scope>
    <source>
        <strain evidence="3 4">ATCC 700314</strain>
    </source>
</reference>
<dbReference type="CDD" id="cd02227">
    <property type="entry name" value="cupin_TM1112-like"/>
    <property type="match status" value="1"/>
</dbReference>
<organism evidence="3 4">
    <name type="scientific">Xanthobacter tagetidis</name>
    <dbReference type="NCBI Taxonomy" id="60216"/>
    <lineage>
        <taxon>Bacteria</taxon>
        <taxon>Pseudomonadati</taxon>
        <taxon>Pseudomonadota</taxon>
        <taxon>Alphaproteobacteria</taxon>
        <taxon>Hyphomicrobiales</taxon>
        <taxon>Xanthobacteraceae</taxon>
        <taxon>Xanthobacter</taxon>
    </lineage>
</organism>
<dbReference type="Pfam" id="PF05899">
    <property type="entry name" value="Cupin_3"/>
    <property type="match status" value="1"/>
</dbReference>
<gene>
    <name evidence="3" type="ORF">D9R14_14740</name>
</gene>
<comment type="caution">
    <text evidence="3">The sequence shown here is derived from an EMBL/GenBank/DDBJ whole genome shotgun (WGS) entry which is preliminary data.</text>
</comment>
<dbReference type="PANTHER" id="PTHR40943">
    <property type="entry name" value="CYTOPLASMIC PROTEIN-RELATED"/>
    <property type="match status" value="1"/>
</dbReference>
<feature type="region of interest" description="Disordered" evidence="1">
    <location>
        <begin position="1"/>
        <end position="20"/>
    </location>
</feature>
<dbReference type="Proteomes" id="UP000269692">
    <property type="component" value="Unassembled WGS sequence"/>
</dbReference>
<keyword evidence="4" id="KW-1185">Reference proteome</keyword>